<dbReference type="InterPro" id="IPR001915">
    <property type="entry name" value="Peptidase_M48"/>
</dbReference>
<feature type="chain" id="PRO_5044917848" description="Beta-barrel assembly-enhancing protease" evidence="8">
    <location>
        <begin position="28"/>
        <end position="487"/>
    </location>
</feature>
<comment type="function">
    <text evidence="8">Functions as both a chaperone and a metalloprotease. Maintains the integrity of the outer membrane by promoting either the assembly or the elimination of outer membrane proteins, depending on their folding state.</text>
</comment>
<evidence type="ECO:0000256" key="6">
    <source>
        <dbReference type="ARBA" id="ARBA00022833"/>
    </source>
</evidence>
<dbReference type="Pfam" id="PF01435">
    <property type="entry name" value="Peptidase_M48"/>
    <property type="match status" value="1"/>
</dbReference>
<keyword evidence="4 8" id="KW-0574">Periplasm</keyword>
<dbReference type="Proteomes" id="UP000198841">
    <property type="component" value="Unassembled WGS sequence"/>
</dbReference>
<dbReference type="GO" id="GO:0008233">
    <property type="term" value="F:peptidase activity"/>
    <property type="evidence" value="ECO:0007669"/>
    <property type="project" value="UniProtKB-KW"/>
</dbReference>
<feature type="binding site" evidence="8">
    <location>
        <position position="201"/>
    </location>
    <ligand>
        <name>Zn(2+)</name>
        <dbReference type="ChEBI" id="CHEBI:29105"/>
        <note>catalytic</note>
    </ligand>
</feature>
<dbReference type="Gene3D" id="3.30.2010.10">
    <property type="entry name" value="Metalloproteases ('zincins'), catalytic domain"/>
    <property type="match status" value="1"/>
</dbReference>
<comment type="cofactor">
    <cofactor evidence="8">
        <name>Zn(2+)</name>
        <dbReference type="ChEBI" id="CHEBI:29105"/>
    </cofactor>
    <text evidence="8">Binds 1 zinc ion per subunit.</text>
</comment>
<evidence type="ECO:0000256" key="8">
    <source>
        <dbReference type="HAMAP-Rule" id="MF_00997"/>
    </source>
</evidence>
<dbReference type="InterPro" id="IPR011990">
    <property type="entry name" value="TPR-like_helical_dom_sf"/>
</dbReference>
<evidence type="ECO:0000256" key="1">
    <source>
        <dbReference type="ARBA" id="ARBA00022670"/>
    </source>
</evidence>
<evidence type="ECO:0000259" key="9">
    <source>
        <dbReference type="Pfam" id="PF01435"/>
    </source>
</evidence>
<keyword evidence="11" id="KW-1185">Reference proteome</keyword>
<dbReference type="PANTHER" id="PTHR22726:SF1">
    <property type="entry name" value="METALLOENDOPEPTIDASE OMA1, MITOCHONDRIAL"/>
    <property type="match status" value="1"/>
</dbReference>
<feature type="binding site" evidence="8">
    <location>
        <position position="136"/>
    </location>
    <ligand>
        <name>Zn(2+)</name>
        <dbReference type="ChEBI" id="CHEBI:29105"/>
        <note>catalytic</note>
    </ligand>
</feature>
<dbReference type="Gene3D" id="1.25.40.10">
    <property type="entry name" value="Tetratricopeptide repeat domain"/>
    <property type="match status" value="1"/>
</dbReference>
<feature type="active site" evidence="8">
    <location>
        <position position="137"/>
    </location>
</feature>
<comment type="caution">
    <text evidence="10">The sequence shown here is derived from an EMBL/GenBank/DDBJ whole genome shotgun (WGS) entry which is preliminary data.</text>
</comment>
<organism evidence="10 11">
    <name type="scientific">Candidatus Pantoea symbiotica</name>
    <dbReference type="NCBI Taxonomy" id="1884370"/>
    <lineage>
        <taxon>Bacteria</taxon>
        <taxon>Pseudomonadati</taxon>
        <taxon>Pseudomonadota</taxon>
        <taxon>Gammaproteobacteria</taxon>
        <taxon>Enterobacterales</taxon>
        <taxon>Erwiniaceae</taxon>
        <taxon>Pantoea</taxon>
    </lineage>
</organism>
<evidence type="ECO:0000256" key="2">
    <source>
        <dbReference type="ARBA" id="ARBA00022723"/>
    </source>
</evidence>
<dbReference type="PANTHER" id="PTHR22726">
    <property type="entry name" value="METALLOENDOPEPTIDASE OMA1"/>
    <property type="match status" value="1"/>
</dbReference>
<reference evidence="10 11" key="1">
    <citation type="submission" date="2016-10" db="EMBL/GenBank/DDBJ databases">
        <authorList>
            <person name="Varghese N."/>
            <person name="Submissions S."/>
        </authorList>
    </citation>
    <scope>NUCLEOTIDE SEQUENCE [LARGE SCALE GENOMIC DNA]</scope>
    <source>
        <strain evidence="10 11">YR512</strain>
    </source>
</reference>
<keyword evidence="5 8" id="KW-0378">Hydrolase</keyword>
<keyword evidence="6 8" id="KW-0862">Zinc</keyword>
<dbReference type="CDD" id="cd07333">
    <property type="entry name" value="M48C_bepA_like"/>
    <property type="match status" value="1"/>
</dbReference>
<dbReference type="InterPro" id="IPR051156">
    <property type="entry name" value="Mito/Outer_Membr_Metalloprot"/>
</dbReference>
<keyword evidence="2 8" id="KW-0479">Metal-binding</keyword>
<evidence type="ECO:0000256" key="4">
    <source>
        <dbReference type="ARBA" id="ARBA00022764"/>
    </source>
</evidence>
<evidence type="ECO:0000313" key="10">
    <source>
        <dbReference type="EMBL" id="SFK04737.1"/>
    </source>
</evidence>
<feature type="binding site" evidence="8">
    <location>
        <position position="140"/>
    </location>
    <ligand>
        <name>Zn(2+)</name>
        <dbReference type="ChEBI" id="CHEBI:29105"/>
        <note>catalytic</note>
    </ligand>
</feature>
<proteinExistence type="inferred from homology"/>
<evidence type="ECO:0000256" key="5">
    <source>
        <dbReference type="ARBA" id="ARBA00022801"/>
    </source>
</evidence>
<sequence length="487" mass="53538" precursor="true">MFNRLKKSLLAALIPTLLLTPALSVRADVSDTLPDMGTTAGSTLSINQELQMGDFYVRQLRASAPLINDPLLNQYINELGQRLVAHANSVRTPFHFFLIQNDELNAFAFFGGNVVLHSSLFRYTDNESQLASVMAHEISHVTQRHLARAMEEQRRNAPLTWVGALGSILLAMASPQAGMAALTGTLAGAQQGIISFTQGNEQEADRIGIQVLQRAGFDPQAMPTFLQKLADQSRFSSKPPEILLTHPLPDSRLADARNRANQMRPVVVQSSQDFYMAKVRSLGMYATGRNQLTDDLLNEYAKGNVREQQAAQYGKAVQFLQAKSFDSAKRVIAPLLAKQPDNVWFLDIMTDIDIGLNQPQQAIAMLTSAKGSSTNPVLQLNLANAYVEAKQPANASRILNRYTFAHPDDVNAFDLLAQASAAQGLRDEELSARAEGLALNGQLDQAISTLSSASAQVPLSSLKQARYDARIDQFRQLQKRFKVYQKG</sequence>
<protein>
    <recommendedName>
        <fullName evidence="8">Beta-barrel assembly-enhancing protease</fullName>
        <ecNumber evidence="8">3.4.-.-</ecNumber>
    </recommendedName>
</protein>
<feature type="signal peptide" evidence="8">
    <location>
        <begin position="1"/>
        <end position="27"/>
    </location>
</feature>
<evidence type="ECO:0000256" key="7">
    <source>
        <dbReference type="ARBA" id="ARBA00023049"/>
    </source>
</evidence>
<keyword evidence="7 8" id="KW-0482">Metalloprotease</keyword>
<keyword evidence="1 8" id="KW-0645">Protease</keyword>
<gene>
    <name evidence="8" type="primary">bepA</name>
    <name evidence="10" type="ORF">SAMN05518863_104122</name>
</gene>
<dbReference type="EMBL" id="FOSD01000004">
    <property type="protein sequence ID" value="SFK04737.1"/>
    <property type="molecule type" value="Genomic_DNA"/>
</dbReference>
<dbReference type="InterPro" id="IPR030873">
    <property type="entry name" value="Protease_BepA"/>
</dbReference>
<comment type="similarity">
    <text evidence="8">Belongs to the peptidase M48 family. BepA subfamily.</text>
</comment>
<dbReference type="Pfam" id="PF14559">
    <property type="entry name" value="TPR_19"/>
    <property type="match status" value="1"/>
</dbReference>
<keyword evidence="3 8" id="KW-0732">Signal</keyword>
<dbReference type="EC" id="3.4.-.-" evidence="8"/>
<dbReference type="SUPFAM" id="SSF48452">
    <property type="entry name" value="TPR-like"/>
    <property type="match status" value="1"/>
</dbReference>
<evidence type="ECO:0000313" key="11">
    <source>
        <dbReference type="Proteomes" id="UP000198841"/>
    </source>
</evidence>
<dbReference type="HAMAP" id="MF_00997">
    <property type="entry name" value="Protease_BepA"/>
    <property type="match status" value="1"/>
</dbReference>
<dbReference type="RefSeq" id="WP_008108335.1">
    <property type="nucleotide sequence ID" value="NZ_FOSD01000004.1"/>
</dbReference>
<comment type="subcellular location">
    <subcellularLocation>
        <location evidence="8">Periplasm</location>
    </subcellularLocation>
</comment>
<accession>A0A1I3WD76</accession>
<feature type="domain" description="Peptidase M48" evidence="9">
    <location>
        <begin position="71"/>
        <end position="259"/>
    </location>
</feature>
<name>A0A1I3WD76_9GAMM</name>
<evidence type="ECO:0000256" key="3">
    <source>
        <dbReference type="ARBA" id="ARBA00022729"/>
    </source>
</evidence>
<dbReference type="GO" id="GO:0006508">
    <property type="term" value="P:proteolysis"/>
    <property type="evidence" value="ECO:0007669"/>
    <property type="project" value="UniProtKB-KW"/>
</dbReference>
<feature type="active site" description="Proton donor" evidence="8">
    <location>
        <position position="205"/>
    </location>
</feature>